<name>A0A512M4W8_9BACT</name>
<dbReference type="InterPro" id="IPR016181">
    <property type="entry name" value="Acyl_CoA_acyltransferase"/>
</dbReference>
<dbReference type="AlphaFoldDB" id="A0A512M4W8"/>
<dbReference type="CDD" id="cd04301">
    <property type="entry name" value="NAT_SF"/>
    <property type="match status" value="1"/>
</dbReference>
<dbReference type="Gene3D" id="3.40.630.30">
    <property type="match status" value="1"/>
</dbReference>
<evidence type="ECO:0000259" key="1">
    <source>
        <dbReference type="PROSITE" id="PS51186"/>
    </source>
</evidence>
<accession>A0A512M4W8</accession>
<proteinExistence type="predicted"/>
<sequence>MNLMPIQIQPAQPHHRDEQAKLVHASLDVWHRTRLNMDRFGRAWEPFRFLVDTYAALDPGCSVVAVDESGALLGTAFYHPRETHVGVGVVSVNPEAFGRGVARAMMEEIIRIAEGKPLRLVSSAMNLDSFSLYTRLGFVPQVTLQAVTLQVPKDGLPGASTRLRAATMNDVPAIADLEMRLNGIRKEKDYRFFVANATGGWRLSIIDKPDGSPAGFLAASVHANDRLLGQGVAEDDATMHELVHGTLDQHFRGSETVWLIPVGCTGLVRQAYGWGARNRETHLFNVLGDAPPMRGITIPTFLPESG</sequence>
<evidence type="ECO:0000313" key="3">
    <source>
        <dbReference type="Proteomes" id="UP000321577"/>
    </source>
</evidence>
<keyword evidence="3" id="KW-1185">Reference proteome</keyword>
<protein>
    <recommendedName>
        <fullName evidence="1">N-acetyltransferase domain-containing protein</fullName>
    </recommendedName>
</protein>
<evidence type="ECO:0000313" key="2">
    <source>
        <dbReference type="EMBL" id="GEP41782.1"/>
    </source>
</evidence>
<dbReference type="InterPro" id="IPR000182">
    <property type="entry name" value="GNAT_dom"/>
</dbReference>
<dbReference type="Proteomes" id="UP000321577">
    <property type="component" value="Unassembled WGS sequence"/>
</dbReference>
<dbReference type="Pfam" id="PF00583">
    <property type="entry name" value="Acetyltransf_1"/>
    <property type="match status" value="1"/>
</dbReference>
<dbReference type="PROSITE" id="PS51186">
    <property type="entry name" value="GNAT"/>
    <property type="match status" value="1"/>
</dbReference>
<dbReference type="SUPFAM" id="SSF55729">
    <property type="entry name" value="Acyl-CoA N-acyltransferases (Nat)"/>
    <property type="match status" value="1"/>
</dbReference>
<reference evidence="2 3" key="1">
    <citation type="submission" date="2019-07" db="EMBL/GenBank/DDBJ databases">
        <title>Whole genome shotgun sequence of Brevifollis gellanilyticus NBRC 108608.</title>
        <authorList>
            <person name="Hosoyama A."/>
            <person name="Uohara A."/>
            <person name="Ohji S."/>
            <person name="Ichikawa N."/>
        </authorList>
    </citation>
    <scope>NUCLEOTIDE SEQUENCE [LARGE SCALE GENOMIC DNA]</scope>
    <source>
        <strain evidence="2 3">NBRC 108608</strain>
    </source>
</reference>
<organism evidence="2 3">
    <name type="scientific">Brevifollis gellanilyticus</name>
    <dbReference type="NCBI Taxonomy" id="748831"/>
    <lineage>
        <taxon>Bacteria</taxon>
        <taxon>Pseudomonadati</taxon>
        <taxon>Verrucomicrobiota</taxon>
        <taxon>Verrucomicrobiia</taxon>
        <taxon>Verrucomicrobiales</taxon>
        <taxon>Verrucomicrobiaceae</taxon>
    </lineage>
</organism>
<comment type="caution">
    <text evidence="2">The sequence shown here is derived from an EMBL/GenBank/DDBJ whole genome shotgun (WGS) entry which is preliminary data.</text>
</comment>
<gene>
    <name evidence="2" type="ORF">BGE01nite_10730</name>
</gene>
<dbReference type="EMBL" id="BKAG01000005">
    <property type="protein sequence ID" value="GEP41782.1"/>
    <property type="molecule type" value="Genomic_DNA"/>
</dbReference>
<feature type="domain" description="N-acetyltransferase" evidence="1">
    <location>
        <begin position="6"/>
        <end position="154"/>
    </location>
</feature>
<dbReference type="GO" id="GO:0016747">
    <property type="term" value="F:acyltransferase activity, transferring groups other than amino-acyl groups"/>
    <property type="evidence" value="ECO:0007669"/>
    <property type="project" value="InterPro"/>
</dbReference>